<gene>
    <name evidence="2" type="ORF">SCLTRI_LOCUS9139</name>
</gene>
<name>A0A8H2W3E0_9HELO</name>
<dbReference type="OrthoDB" id="3533079at2759"/>
<evidence type="ECO:0000313" key="2">
    <source>
        <dbReference type="EMBL" id="CAD6449344.1"/>
    </source>
</evidence>
<keyword evidence="1" id="KW-0732">Signal</keyword>
<sequence length="106" mass="11394">MYTPKLLLLTLLLLTTETLAIRLNYSAKYQGGKAATYVSKNAGTIDDAVGDNIVKHMGTWSSGKYIATKSELRNLVTVKNASAAASKGTANDEVAEMQNIVNKNTK</sequence>
<accession>A0A8H2W3E0</accession>
<dbReference type="EMBL" id="CAJHIA010000033">
    <property type="protein sequence ID" value="CAD6449344.1"/>
    <property type="molecule type" value="Genomic_DNA"/>
</dbReference>
<keyword evidence="3" id="KW-1185">Reference proteome</keyword>
<proteinExistence type="predicted"/>
<dbReference type="AlphaFoldDB" id="A0A8H2W3E0"/>
<feature type="chain" id="PRO_5034023393" evidence="1">
    <location>
        <begin position="21"/>
        <end position="106"/>
    </location>
</feature>
<feature type="signal peptide" evidence="1">
    <location>
        <begin position="1"/>
        <end position="20"/>
    </location>
</feature>
<organism evidence="2 3">
    <name type="scientific">Sclerotinia trifoliorum</name>
    <dbReference type="NCBI Taxonomy" id="28548"/>
    <lineage>
        <taxon>Eukaryota</taxon>
        <taxon>Fungi</taxon>
        <taxon>Dikarya</taxon>
        <taxon>Ascomycota</taxon>
        <taxon>Pezizomycotina</taxon>
        <taxon>Leotiomycetes</taxon>
        <taxon>Helotiales</taxon>
        <taxon>Sclerotiniaceae</taxon>
        <taxon>Sclerotinia</taxon>
    </lineage>
</organism>
<comment type="caution">
    <text evidence="2">The sequence shown here is derived from an EMBL/GenBank/DDBJ whole genome shotgun (WGS) entry which is preliminary data.</text>
</comment>
<dbReference type="Proteomes" id="UP000624404">
    <property type="component" value="Unassembled WGS sequence"/>
</dbReference>
<evidence type="ECO:0000256" key="1">
    <source>
        <dbReference type="SAM" id="SignalP"/>
    </source>
</evidence>
<evidence type="ECO:0000313" key="3">
    <source>
        <dbReference type="Proteomes" id="UP000624404"/>
    </source>
</evidence>
<protein>
    <submittedName>
        <fullName evidence="2">E7d92640-0312-4d82-98b3-3bb56c06940b</fullName>
    </submittedName>
</protein>
<reference evidence="2" key="1">
    <citation type="submission" date="2020-10" db="EMBL/GenBank/DDBJ databases">
        <authorList>
            <person name="Kusch S."/>
        </authorList>
    </citation>
    <scope>NUCLEOTIDE SEQUENCE</scope>
    <source>
        <strain evidence="2">SwB9</strain>
    </source>
</reference>